<dbReference type="InterPro" id="IPR003593">
    <property type="entry name" value="AAA+_ATPase"/>
</dbReference>
<evidence type="ECO:0000256" key="2">
    <source>
        <dbReference type="ARBA" id="ARBA00022448"/>
    </source>
</evidence>
<dbReference type="InterPro" id="IPR036640">
    <property type="entry name" value="ABC1_TM_sf"/>
</dbReference>
<evidence type="ECO:0000259" key="12">
    <source>
        <dbReference type="PROSITE" id="PS50893"/>
    </source>
</evidence>
<evidence type="ECO:0000256" key="11">
    <source>
        <dbReference type="SAM" id="Phobius"/>
    </source>
</evidence>
<evidence type="ECO:0000256" key="1">
    <source>
        <dbReference type="ARBA" id="ARBA00004141"/>
    </source>
</evidence>
<reference evidence="14" key="1">
    <citation type="submission" date="2018-06" db="EMBL/GenBank/DDBJ databases">
        <authorList>
            <person name="Zhirakovskaya E."/>
        </authorList>
    </citation>
    <scope>NUCLEOTIDE SEQUENCE</scope>
</reference>
<dbReference type="InterPro" id="IPR039421">
    <property type="entry name" value="Type_1_exporter"/>
</dbReference>
<keyword evidence="9" id="KW-0445">Lipid transport</keyword>
<dbReference type="GO" id="GO:0034040">
    <property type="term" value="F:ATPase-coupled lipid transmembrane transporter activity"/>
    <property type="evidence" value="ECO:0007669"/>
    <property type="project" value="InterPro"/>
</dbReference>
<dbReference type="Pfam" id="PF00664">
    <property type="entry name" value="ABC_membrane"/>
    <property type="match status" value="1"/>
</dbReference>
<dbReference type="GO" id="GO:0016887">
    <property type="term" value="F:ATP hydrolysis activity"/>
    <property type="evidence" value="ECO:0007669"/>
    <property type="project" value="InterPro"/>
</dbReference>
<dbReference type="InterPro" id="IPR011917">
    <property type="entry name" value="ABC_transpr_lipidA"/>
</dbReference>
<keyword evidence="5" id="KW-0547">Nucleotide-binding</keyword>
<keyword evidence="7" id="KW-1278">Translocase</keyword>
<name>A0A3B1B840_9ZZZZ</name>
<dbReference type="SUPFAM" id="SSF52540">
    <property type="entry name" value="P-loop containing nucleoside triphosphate hydrolases"/>
    <property type="match status" value="1"/>
</dbReference>
<dbReference type="CDD" id="cd18552">
    <property type="entry name" value="ABC_6TM_MsbA_like"/>
    <property type="match status" value="1"/>
</dbReference>
<evidence type="ECO:0000313" key="14">
    <source>
        <dbReference type="EMBL" id="VAX14456.1"/>
    </source>
</evidence>
<feature type="domain" description="ABC transporter" evidence="12">
    <location>
        <begin position="339"/>
        <end position="575"/>
    </location>
</feature>
<protein>
    <submittedName>
        <fullName evidence="14">Lipid A export permease/ATP-binding protein MsbA</fullName>
    </submittedName>
</protein>
<dbReference type="SMART" id="SM00382">
    <property type="entry name" value="AAA"/>
    <property type="match status" value="1"/>
</dbReference>
<dbReference type="Gene3D" id="1.20.1560.10">
    <property type="entry name" value="ABC transporter type 1, transmembrane domain"/>
    <property type="match status" value="1"/>
</dbReference>
<dbReference type="GO" id="GO:0005524">
    <property type="term" value="F:ATP binding"/>
    <property type="evidence" value="ECO:0007669"/>
    <property type="project" value="UniProtKB-KW"/>
</dbReference>
<dbReference type="Pfam" id="PF00005">
    <property type="entry name" value="ABC_tran"/>
    <property type="match status" value="1"/>
</dbReference>
<keyword evidence="10 11" id="KW-0472">Membrane</keyword>
<organism evidence="14">
    <name type="scientific">hydrothermal vent metagenome</name>
    <dbReference type="NCBI Taxonomy" id="652676"/>
    <lineage>
        <taxon>unclassified sequences</taxon>
        <taxon>metagenomes</taxon>
        <taxon>ecological metagenomes</taxon>
    </lineage>
</organism>
<dbReference type="EMBL" id="UOFZ01000175">
    <property type="protein sequence ID" value="VAX14456.1"/>
    <property type="molecule type" value="Genomic_DNA"/>
</dbReference>
<keyword evidence="4 11" id="KW-0812">Transmembrane</keyword>
<dbReference type="AlphaFoldDB" id="A0A3B1B840"/>
<evidence type="ECO:0000259" key="13">
    <source>
        <dbReference type="PROSITE" id="PS50929"/>
    </source>
</evidence>
<feature type="transmembrane region" description="Helical" evidence="11">
    <location>
        <begin position="166"/>
        <end position="186"/>
    </location>
</feature>
<dbReference type="PROSITE" id="PS00211">
    <property type="entry name" value="ABC_TRANSPORTER_1"/>
    <property type="match status" value="1"/>
</dbReference>
<dbReference type="InterPro" id="IPR011527">
    <property type="entry name" value="ABC1_TM_dom"/>
</dbReference>
<dbReference type="InterPro" id="IPR003439">
    <property type="entry name" value="ABC_transporter-like_ATP-bd"/>
</dbReference>
<proteinExistence type="predicted"/>
<gene>
    <name evidence="14" type="ORF">MNBD_GAMMA24-2295</name>
</gene>
<dbReference type="PROSITE" id="PS50893">
    <property type="entry name" value="ABC_TRANSPORTER_2"/>
    <property type="match status" value="1"/>
</dbReference>
<sequence>MLDIQQKTTGAAVYRRLLNYVKPYGKAFVLAILGMILFAATEAGFARIIQPLFDDGFVKKDPSVLQWIPLVIIGIFAVRIIGSFLSDYCMAFVARSVIRDLRKQLFSQLLRLPVTFYDTTSSGMLLSKMVYDVEQLAEASSSVITVLIRDSLTIIALLFMLMYYSVWLTLILIAVTPLLAGLVIYISKRFRKLSHRIQRSMGNVSTVSEEVIEANREIKIFGGQGYESRQFDAINNHNRRQFLRLAVTNALSSPVIQFIVAIAFALMIFFAFKLELKVGEFGSYLTAMLLLMQHAKRLTTVNATLQRGIAAAQSVFDFLDRRPEVDDGSKMLDKVRGEIQYRQVDFKYNPEGEDILCDINLKIEPGQNVAFVGRSGAGKTTLVSLLPRFYDACGGQIQLDGHDIRDLTLENLRSHLALVSQHVTLFNDTIAHNIAYGALGTATEDDILRAAKAAHALEFIEKLPDGMQTMVGENGVLLSGGQRQRLAIARAILKDAPVLILDEATSALDTESERFIQSALEELMQKRTTLVIAHRLSTIEQADVIVVMDHGRIVETGSHAQLLAKGGHYAALHRMQFTEL</sequence>
<evidence type="ECO:0000256" key="6">
    <source>
        <dbReference type="ARBA" id="ARBA00022840"/>
    </source>
</evidence>
<evidence type="ECO:0000256" key="8">
    <source>
        <dbReference type="ARBA" id="ARBA00022989"/>
    </source>
</evidence>
<keyword evidence="3" id="KW-1003">Cell membrane</keyword>
<dbReference type="InterPro" id="IPR017871">
    <property type="entry name" value="ABC_transporter-like_CS"/>
</dbReference>
<evidence type="ECO:0000256" key="7">
    <source>
        <dbReference type="ARBA" id="ARBA00022967"/>
    </source>
</evidence>
<comment type="subcellular location">
    <subcellularLocation>
        <location evidence="1">Membrane</location>
        <topology evidence="1">Multi-pass membrane protein</topology>
    </subcellularLocation>
</comment>
<feature type="transmembrane region" description="Helical" evidence="11">
    <location>
        <begin position="136"/>
        <end position="160"/>
    </location>
</feature>
<keyword evidence="2" id="KW-0813">Transport</keyword>
<dbReference type="InterPro" id="IPR027417">
    <property type="entry name" value="P-loop_NTPase"/>
</dbReference>
<evidence type="ECO:0000256" key="10">
    <source>
        <dbReference type="ARBA" id="ARBA00023136"/>
    </source>
</evidence>
<keyword evidence="8 11" id="KW-1133">Transmembrane helix</keyword>
<dbReference type="GO" id="GO:0015421">
    <property type="term" value="F:ABC-type oligopeptide transporter activity"/>
    <property type="evidence" value="ECO:0007669"/>
    <property type="project" value="TreeGrafter"/>
</dbReference>
<dbReference type="NCBIfam" id="TIGR02203">
    <property type="entry name" value="MsbA_lipidA"/>
    <property type="match status" value="1"/>
</dbReference>
<dbReference type="GO" id="GO:0016020">
    <property type="term" value="C:membrane"/>
    <property type="evidence" value="ECO:0007669"/>
    <property type="project" value="UniProtKB-SubCell"/>
</dbReference>
<dbReference type="Gene3D" id="3.40.50.300">
    <property type="entry name" value="P-loop containing nucleotide triphosphate hydrolases"/>
    <property type="match status" value="1"/>
</dbReference>
<feature type="domain" description="ABC transmembrane type-1" evidence="13">
    <location>
        <begin position="29"/>
        <end position="307"/>
    </location>
</feature>
<dbReference type="PROSITE" id="PS50929">
    <property type="entry name" value="ABC_TM1F"/>
    <property type="match status" value="1"/>
</dbReference>
<dbReference type="PANTHER" id="PTHR43394:SF1">
    <property type="entry name" value="ATP-BINDING CASSETTE SUB-FAMILY B MEMBER 10, MITOCHONDRIAL"/>
    <property type="match status" value="1"/>
</dbReference>
<evidence type="ECO:0000256" key="4">
    <source>
        <dbReference type="ARBA" id="ARBA00022692"/>
    </source>
</evidence>
<feature type="transmembrane region" description="Helical" evidence="11">
    <location>
        <begin position="66"/>
        <end position="94"/>
    </location>
</feature>
<keyword evidence="6 14" id="KW-0067">ATP-binding</keyword>
<dbReference type="PANTHER" id="PTHR43394">
    <property type="entry name" value="ATP-DEPENDENT PERMEASE MDL1, MITOCHONDRIAL"/>
    <property type="match status" value="1"/>
</dbReference>
<dbReference type="FunFam" id="3.40.50.300:FF:000218">
    <property type="entry name" value="Multidrug ABC transporter ATP-binding protein"/>
    <property type="match status" value="1"/>
</dbReference>
<feature type="transmembrane region" description="Helical" evidence="11">
    <location>
        <begin position="246"/>
        <end position="272"/>
    </location>
</feature>
<accession>A0A3B1B840</accession>
<evidence type="ECO:0000256" key="9">
    <source>
        <dbReference type="ARBA" id="ARBA00023055"/>
    </source>
</evidence>
<evidence type="ECO:0000256" key="3">
    <source>
        <dbReference type="ARBA" id="ARBA00022475"/>
    </source>
</evidence>
<dbReference type="SUPFAM" id="SSF90123">
    <property type="entry name" value="ABC transporter transmembrane region"/>
    <property type="match status" value="1"/>
</dbReference>
<evidence type="ECO:0000256" key="5">
    <source>
        <dbReference type="ARBA" id="ARBA00022741"/>
    </source>
</evidence>
<feature type="transmembrane region" description="Helical" evidence="11">
    <location>
        <begin position="24"/>
        <end position="46"/>
    </location>
</feature>